<dbReference type="AlphaFoldDB" id="A0A6H1ZKJ9"/>
<sequence>MSDNGEGKLVKKCPFLGEKWCIGEDCAIYMEIVQQRVVLGVSQMVKVGSCSLPALAMIMSNRPQPQQPVQKINFPNIGKG</sequence>
<organism evidence="1">
    <name type="scientific">viral metagenome</name>
    <dbReference type="NCBI Taxonomy" id="1070528"/>
    <lineage>
        <taxon>unclassified sequences</taxon>
        <taxon>metagenomes</taxon>
        <taxon>organismal metagenomes</taxon>
    </lineage>
</organism>
<name>A0A6H1ZKJ9_9ZZZZ</name>
<proteinExistence type="predicted"/>
<dbReference type="EMBL" id="MT144065">
    <property type="protein sequence ID" value="QJA47961.1"/>
    <property type="molecule type" value="Genomic_DNA"/>
</dbReference>
<accession>A0A6H1ZKJ9</accession>
<reference evidence="1" key="1">
    <citation type="submission" date="2020-03" db="EMBL/GenBank/DDBJ databases">
        <title>The deep terrestrial virosphere.</title>
        <authorList>
            <person name="Holmfeldt K."/>
            <person name="Nilsson E."/>
            <person name="Simone D."/>
            <person name="Lopez-Fernandez M."/>
            <person name="Wu X."/>
            <person name="de Brujin I."/>
            <person name="Lundin D."/>
            <person name="Andersson A."/>
            <person name="Bertilsson S."/>
            <person name="Dopson M."/>
        </authorList>
    </citation>
    <scope>NUCLEOTIDE SEQUENCE</scope>
    <source>
        <strain evidence="1">TM448A00780</strain>
    </source>
</reference>
<protein>
    <submittedName>
        <fullName evidence="1">Uncharacterized protein</fullName>
    </submittedName>
</protein>
<evidence type="ECO:0000313" key="1">
    <source>
        <dbReference type="EMBL" id="QJA47961.1"/>
    </source>
</evidence>
<gene>
    <name evidence="1" type="ORF">TM448A00780_0012</name>
</gene>